<keyword evidence="5" id="KW-0418">Kinase</keyword>
<dbReference type="PROSITE" id="PS00107">
    <property type="entry name" value="PROTEIN_KINASE_ATP"/>
    <property type="match status" value="1"/>
</dbReference>
<dbReference type="EC" id="2.7.11.1" evidence="1"/>
<dbReference type="InterPro" id="IPR000719">
    <property type="entry name" value="Prot_kinase_dom"/>
</dbReference>
<accession>A0A803JN28</accession>
<evidence type="ECO:0000256" key="4">
    <source>
        <dbReference type="ARBA" id="ARBA00022741"/>
    </source>
</evidence>
<evidence type="ECO:0000313" key="11">
    <source>
        <dbReference type="Ensembl" id="ENSXETP00000109347"/>
    </source>
</evidence>
<evidence type="ECO:0000256" key="5">
    <source>
        <dbReference type="ARBA" id="ARBA00022777"/>
    </source>
</evidence>
<dbReference type="Gene3D" id="3.30.200.20">
    <property type="entry name" value="Phosphorylase Kinase, domain 1"/>
    <property type="match status" value="1"/>
</dbReference>
<keyword evidence="6 9" id="KW-0067">ATP-binding</keyword>
<protein>
    <recommendedName>
        <fullName evidence="1">non-specific serine/threonine protein kinase</fullName>
        <ecNumber evidence="1">2.7.11.1</ecNumber>
    </recommendedName>
</protein>
<dbReference type="GO" id="GO:0004674">
    <property type="term" value="F:protein serine/threonine kinase activity"/>
    <property type="evidence" value="ECO:0007669"/>
    <property type="project" value="UniProtKB-KW"/>
</dbReference>
<evidence type="ECO:0000256" key="8">
    <source>
        <dbReference type="ARBA" id="ARBA00048679"/>
    </source>
</evidence>
<evidence type="ECO:0000256" key="2">
    <source>
        <dbReference type="ARBA" id="ARBA00022527"/>
    </source>
</evidence>
<dbReference type="InParanoid" id="A0A803JN28"/>
<evidence type="ECO:0000256" key="3">
    <source>
        <dbReference type="ARBA" id="ARBA00022679"/>
    </source>
</evidence>
<evidence type="ECO:0000256" key="1">
    <source>
        <dbReference type="ARBA" id="ARBA00012513"/>
    </source>
</evidence>
<comment type="catalytic activity">
    <reaction evidence="7">
        <text>L-threonyl-[protein] + ATP = O-phospho-L-threonyl-[protein] + ADP + H(+)</text>
        <dbReference type="Rhea" id="RHEA:46608"/>
        <dbReference type="Rhea" id="RHEA-COMP:11060"/>
        <dbReference type="Rhea" id="RHEA-COMP:11605"/>
        <dbReference type="ChEBI" id="CHEBI:15378"/>
        <dbReference type="ChEBI" id="CHEBI:30013"/>
        <dbReference type="ChEBI" id="CHEBI:30616"/>
        <dbReference type="ChEBI" id="CHEBI:61977"/>
        <dbReference type="ChEBI" id="CHEBI:456216"/>
        <dbReference type="EC" id="2.7.11.1"/>
    </reaction>
</comment>
<reference evidence="11" key="2">
    <citation type="submission" date="2021-03" db="UniProtKB">
        <authorList>
            <consortium name="Ensembl"/>
        </authorList>
    </citation>
    <scope>IDENTIFICATION</scope>
</reference>
<dbReference type="Pfam" id="PF00069">
    <property type="entry name" value="Pkinase"/>
    <property type="match status" value="1"/>
</dbReference>
<dbReference type="PANTHER" id="PTHR24346">
    <property type="entry name" value="MAP/MICROTUBULE AFFINITY-REGULATING KINASE"/>
    <property type="match status" value="1"/>
</dbReference>
<dbReference type="AlphaFoldDB" id="A0A803JN28"/>
<dbReference type="Ensembl" id="ENSXETT00000117678">
    <property type="protein sequence ID" value="ENSXETP00000109347"/>
    <property type="gene ID" value="ENSXETG00000044642"/>
</dbReference>
<dbReference type="InterPro" id="IPR011009">
    <property type="entry name" value="Kinase-like_dom_sf"/>
</dbReference>
<dbReference type="InterPro" id="IPR017441">
    <property type="entry name" value="Protein_kinase_ATP_BS"/>
</dbReference>
<keyword evidence="4 9" id="KW-0547">Nucleotide-binding</keyword>
<dbReference type="PANTHER" id="PTHR24346:SF47">
    <property type="entry name" value="SERINE_THREONINE-PROTEIN KINASE SIK2-RELATED"/>
    <property type="match status" value="1"/>
</dbReference>
<sequence>MGIMRESCGAGGPPNRPLRVGFYDIKETLGKGNFAVVKLAQHRVTNTQVAIKIIDKTRLDPGNLEKIYREIEIMKKLKHPHIIRLYQVMETKDMIYIVTEYAKNGELFGESLGTYRAPHGVRGVTLRKVLSGQWWVGPRLCHIQCLGFCPPGVIMRGMGST</sequence>
<evidence type="ECO:0000259" key="10">
    <source>
        <dbReference type="PROSITE" id="PS50011"/>
    </source>
</evidence>
<dbReference type="GO" id="GO:0005524">
    <property type="term" value="F:ATP binding"/>
    <property type="evidence" value="ECO:0007669"/>
    <property type="project" value="UniProtKB-UniRule"/>
</dbReference>
<keyword evidence="2" id="KW-0723">Serine/threonine-protein kinase</keyword>
<keyword evidence="3" id="KW-0808">Transferase</keyword>
<dbReference type="GeneTree" id="ENSGT00940000156445"/>
<dbReference type="FunFam" id="3.30.200.20:FF:000003">
    <property type="entry name" value="Non-specific serine/threonine protein kinase"/>
    <property type="match status" value="1"/>
</dbReference>
<evidence type="ECO:0000256" key="6">
    <source>
        <dbReference type="ARBA" id="ARBA00022840"/>
    </source>
</evidence>
<feature type="binding site" evidence="9">
    <location>
        <position position="52"/>
    </location>
    <ligand>
        <name>ATP</name>
        <dbReference type="ChEBI" id="CHEBI:30616"/>
    </ligand>
</feature>
<name>A0A803JN28_XENTR</name>
<proteinExistence type="predicted"/>
<reference evidence="11" key="1">
    <citation type="journal article" date="2010" name="Science">
        <title>The genome of the Western clawed frog Xenopus tropicalis.</title>
        <authorList>
            <person name="Hellsten U."/>
            <person name="Harland R.M."/>
            <person name="Gilchrist M.J."/>
            <person name="Hendrix D."/>
            <person name="Jurka J."/>
            <person name="Kapitonov V."/>
            <person name="Ovcharenko I."/>
            <person name="Putnam N.H."/>
            <person name="Shu S."/>
            <person name="Taher L."/>
            <person name="Blitz I.L."/>
            <person name="Blumberg B."/>
            <person name="Dichmann D.S."/>
            <person name="Dubchak I."/>
            <person name="Amaya E."/>
            <person name="Detter J.C."/>
            <person name="Fletcher R."/>
            <person name="Gerhard D.S."/>
            <person name="Goodstein D."/>
            <person name="Graves T."/>
            <person name="Grigoriev I.V."/>
            <person name="Grimwood J."/>
            <person name="Kawashima T."/>
            <person name="Lindquist E."/>
            <person name="Lucas S.M."/>
            <person name="Mead P.E."/>
            <person name="Mitros T."/>
            <person name="Ogino H."/>
            <person name="Ohta Y."/>
            <person name="Poliakov A.V."/>
            <person name="Pollet N."/>
            <person name="Robert J."/>
            <person name="Salamov A."/>
            <person name="Sater A.K."/>
            <person name="Schmutz J."/>
            <person name="Terry A."/>
            <person name="Vize P.D."/>
            <person name="Warren W.C."/>
            <person name="Wells D."/>
            <person name="Wills A."/>
            <person name="Wilson R.K."/>
            <person name="Zimmerman L.B."/>
            <person name="Zorn A.M."/>
            <person name="Grainger R."/>
            <person name="Grammer T."/>
            <person name="Khokha M.K."/>
            <person name="Richardson P.M."/>
            <person name="Rokhsar D.S."/>
        </authorList>
    </citation>
    <scope>NUCLEOTIDE SEQUENCE [LARGE SCALE GENOMIC DNA]</scope>
    <source>
        <strain evidence="11">Nigerian</strain>
    </source>
</reference>
<comment type="catalytic activity">
    <reaction evidence="8">
        <text>L-seryl-[protein] + ATP = O-phospho-L-seryl-[protein] + ADP + H(+)</text>
        <dbReference type="Rhea" id="RHEA:17989"/>
        <dbReference type="Rhea" id="RHEA-COMP:9863"/>
        <dbReference type="Rhea" id="RHEA-COMP:11604"/>
        <dbReference type="ChEBI" id="CHEBI:15378"/>
        <dbReference type="ChEBI" id="CHEBI:29999"/>
        <dbReference type="ChEBI" id="CHEBI:30616"/>
        <dbReference type="ChEBI" id="CHEBI:83421"/>
        <dbReference type="ChEBI" id="CHEBI:456216"/>
        <dbReference type="EC" id="2.7.11.1"/>
    </reaction>
</comment>
<dbReference type="PROSITE" id="PS50011">
    <property type="entry name" value="PROTEIN_KINASE_DOM"/>
    <property type="match status" value="1"/>
</dbReference>
<evidence type="ECO:0000256" key="7">
    <source>
        <dbReference type="ARBA" id="ARBA00047899"/>
    </source>
</evidence>
<feature type="domain" description="Protein kinase" evidence="10">
    <location>
        <begin position="23"/>
        <end position="161"/>
    </location>
</feature>
<organism evidence="11">
    <name type="scientific">Xenopus tropicalis</name>
    <name type="common">Western clawed frog</name>
    <name type="synonym">Silurana tropicalis</name>
    <dbReference type="NCBI Taxonomy" id="8364"/>
    <lineage>
        <taxon>Eukaryota</taxon>
        <taxon>Metazoa</taxon>
        <taxon>Chordata</taxon>
        <taxon>Craniata</taxon>
        <taxon>Vertebrata</taxon>
        <taxon>Euteleostomi</taxon>
        <taxon>Amphibia</taxon>
        <taxon>Batrachia</taxon>
        <taxon>Anura</taxon>
        <taxon>Pipoidea</taxon>
        <taxon>Pipidae</taxon>
        <taxon>Xenopodinae</taxon>
        <taxon>Xenopus</taxon>
        <taxon>Silurana</taxon>
    </lineage>
</organism>
<dbReference type="SUPFAM" id="SSF56112">
    <property type="entry name" value="Protein kinase-like (PK-like)"/>
    <property type="match status" value="1"/>
</dbReference>
<evidence type="ECO:0000256" key="9">
    <source>
        <dbReference type="PROSITE-ProRule" id="PRU10141"/>
    </source>
</evidence>